<dbReference type="Proteomes" id="UP000887013">
    <property type="component" value="Unassembled WGS sequence"/>
</dbReference>
<feature type="chain" id="PRO_5036489005" description="Secreted protein" evidence="1">
    <location>
        <begin position="19"/>
        <end position="134"/>
    </location>
</feature>
<reference evidence="2" key="1">
    <citation type="submission" date="2020-08" db="EMBL/GenBank/DDBJ databases">
        <title>Multicomponent nature underlies the extraordinary mechanical properties of spider dragline silk.</title>
        <authorList>
            <person name="Kono N."/>
            <person name="Nakamura H."/>
            <person name="Mori M."/>
            <person name="Yoshida Y."/>
            <person name="Ohtoshi R."/>
            <person name="Malay A.D."/>
            <person name="Moran D.A.P."/>
            <person name="Tomita M."/>
            <person name="Numata K."/>
            <person name="Arakawa K."/>
        </authorList>
    </citation>
    <scope>NUCLEOTIDE SEQUENCE</scope>
</reference>
<dbReference type="AlphaFoldDB" id="A0A8X6MJM2"/>
<sequence length="134" mass="14571">MGMRFFFRLLLFSRGIQATRKSWHSATSRVEDDDQAAGGIQVTQRAKKEPLCSRRPGAPPTLRWDDVVVCNEDFLLFGNSDCSAGSDLHSIPGKNEASGQRNSVTMVGTPSQKNFGNIISTSEMFCGLNNVGSG</sequence>
<keyword evidence="3" id="KW-1185">Reference proteome</keyword>
<comment type="caution">
    <text evidence="2">The sequence shown here is derived from an EMBL/GenBank/DDBJ whole genome shotgun (WGS) entry which is preliminary data.</text>
</comment>
<evidence type="ECO:0000313" key="2">
    <source>
        <dbReference type="EMBL" id="GFS57638.1"/>
    </source>
</evidence>
<dbReference type="EMBL" id="BMAW01092911">
    <property type="protein sequence ID" value="GFS57638.1"/>
    <property type="molecule type" value="Genomic_DNA"/>
</dbReference>
<feature type="signal peptide" evidence="1">
    <location>
        <begin position="1"/>
        <end position="18"/>
    </location>
</feature>
<name>A0A8X6MJM2_NEPPI</name>
<gene>
    <name evidence="2" type="ORF">NPIL_454221</name>
</gene>
<proteinExistence type="predicted"/>
<keyword evidence="1" id="KW-0732">Signal</keyword>
<evidence type="ECO:0000256" key="1">
    <source>
        <dbReference type="SAM" id="SignalP"/>
    </source>
</evidence>
<protein>
    <recommendedName>
        <fullName evidence="4">Secreted protein</fullName>
    </recommendedName>
</protein>
<evidence type="ECO:0000313" key="3">
    <source>
        <dbReference type="Proteomes" id="UP000887013"/>
    </source>
</evidence>
<organism evidence="2 3">
    <name type="scientific">Nephila pilipes</name>
    <name type="common">Giant wood spider</name>
    <name type="synonym">Nephila maculata</name>
    <dbReference type="NCBI Taxonomy" id="299642"/>
    <lineage>
        <taxon>Eukaryota</taxon>
        <taxon>Metazoa</taxon>
        <taxon>Ecdysozoa</taxon>
        <taxon>Arthropoda</taxon>
        <taxon>Chelicerata</taxon>
        <taxon>Arachnida</taxon>
        <taxon>Araneae</taxon>
        <taxon>Araneomorphae</taxon>
        <taxon>Entelegynae</taxon>
        <taxon>Araneoidea</taxon>
        <taxon>Nephilidae</taxon>
        <taxon>Nephila</taxon>
    </lineage>
</organism>
<evidence type="ECO:0008006" key="4">
    <source>
        <dbReference type="Google" id="ProtNLM"/>
    </source>
</evidence>
<accession>A0A8X6MJM2</accession>